<evidence type="ECO:0008006" key="4">
    <source>
        <dbReference type="Google" id="ProtNLM"/>
    </source>
</evidence>
<gene>
    <name evidence="2" type="ORF">BALAC2494_00651</name>
</gene>
<protein>
    <recommendedName>
        <fullName evidence="4">DUF2130 domain-containing protein</fullName>
    </recommendedName>
</protein>
<evidence type="ECO:0000313" key="3">
    <source>
        <dbReference type="Proteomes" id="UP000008394"/>
    </source>
</evidence>
<sequence length="506" mass="58658">MEYISMHGKGAMASHEIKCPHCGESFTIDEAGYADIVQQVRGQEFDRELESRLKLAEDDKAKAVELARQKANSELQQAKASKDAEISELKAQLAAFEDRQKLAVSEAVGDVEKERDELRHEVERLKSDAESERELAKANLEAEKAKAAAEKDVRIQQLQSQLDNVQTSKQLEIAEQVGKVERECDRLRGELSTAKMQQELELKSVREQYEVQLRDREDEIERLRDFKTRLSTKMVGESLERHCQDEFNKVRMGSFPNAYFEKDNDARTGSKGDFIFRDYDGPEDDEGRTEFISIMFEMKNENETTATKHRNEDFFKELDKDRREKGCEYAVLVSMLEEDSDLYNQGIVDVSYRYPKMYVIRPQYFIQMITLLRNAARGTLEYRRELAEMRAQNIDITNFEDKLNEFKSGFERNYELASKKFQTVIDEIDKSIDHLQKTKKALLGSEDNLRIANKKVQEVTVRRLTYKNPTMQEKFKQARAVRDEEKAIGKVPEVGIELAEDTGVER</sequence>
<organism evidence="2 3">
    <name type="scientific">Bifidobacterium animalis subsp. lactis CNCM I-2494</name>
    <dbReference type="NCBI Taxonomy" id="1042403"/>
    <lineage>
        <taxon>Bacteria</taxon>
        <taxon>Bacillati</taxon>
        <taxon>Actinomycetota</taxon>
        <taxon>Actinomycetes</taxon>
        <taxon>Bifidobacteriales</taxon>
        <taxon>Bifidobacteriaceae</taxon>
        <taxon>Bifidobacterium</taxon>
    </lineage>
</organism>
<dbReference type="EMBL" id="CP002915">
    <property type="protein sequence ID" value="AEK29925.1"/>
    <property type="molecule type" value="Genomic_DNA"/>
</dbReference>
<feature type="coiled-coil region" evidence="1">
    <location>
        <begin position="61"/>
        <end position="226"/>
    </location>
</feature>
<dbReference type="InterPro" id="IPR019219">
    <property type="entry name" value="DUF2130"/>
</dbReference>
<evidence type="ECO:0000256" key="1">
    <source>
        <dbReference type="SAM" id="Coils"/>
    </source>
</evidence>
<dbReference type="KEGG" id="bnm:BALAC2494_00651"/>
<keyword evidence="1" id="KW-0175">Coiled coil</keyword>
<accession>A0A806FH33</accession>
<proteinExistence type="predicted"/>
<dbReference type="Proteomes" id="UP000008394">
    <property type="component" value="Chromosome"/>
</dbReference>
<reference evidence="2 3" key="1">
    <citation type="journal article" date="2011" name="J. Bacteriol.">
        <title>Genome Sequence of the Probiotic Strain Bifidobacterium animalis subsp. lactis CNCM I-2494.</title>
        <authorList>
            <person name="Chervaux C."/>
            <person name="Grimaldi C."/>
            <person name="Bolotin A."/>
            <person name="Quinquis B."/>
            <person name="Legrain-Raspaud S."/>
            <person name="van Hylckama Vlieg J.E."/>
            <person name="Denariaz G."/>
            <person name="Smokvina T."/>
        </authorList>
    </citation>
    <scope>NUCLEOTIDE SEQUENCE [LARGE SCALE GENOMIC DNA]</scope>
    <source>
        <strain evidence="2 3">CNCM I-2494</strain>
    </source>
</reference>
<dbReference type="PIRSF" id="PIRSF005850">
    <property type="entry name" value="UCP005850"/>
    <property type="match status" value="1"/>
</dbReference>
<dbReference type="Pfam" id="PF09903">
    <property type="entry name" value="DUF2130"/>
    <property type="match status" value="1"/>
</dbReference>
<name>A0A806FH33_BIFAN</name>
<dbReference type="AlphaFoldDB" id="A0A806FH33"/>
<evidence type="ECO:0000313" key="2">
    <source>
        <dbReference type="EMBL" id="AEK29925.1"/>
    </source>
</evidence>